<accession>A0ABN5X080</accession>
<evidence type="ECO:0000256" key="2">
    <source>
        <dbReference type="SAM" id="SignalP"/>
    </source>
</evidence>
<dbReference type="Proteomes" id="UP000289555">
    <property type="component" value="Chromosome"/>
</dbReference>
<evidence type="ECO:0000256" key="1">
    <source>
        <dbReference type="ARBA" id="ARBA00022729"/>
    </source>
</evidence>
<gene>
    <name evidence="3" type="ORF">HORIV_50640</name>
</gene>
<name>A0ABN5X080_9GAMM</name>
<evidence type="ECO:0000313" key="4">
    <source>
        <dbReference type="Proteomes" id="UP000289555"/>
    </source>
</evidence>
<feature type="signal peptide" evidence="2">
    <location>
        <begin position="1"/>
        <end position="34"/>
    </location>
</feature>
<dbReference type="PANTHER" id="PTHR33376:SF5">
    <property type="entry name" value="EXTRACYTOPLASMIC SOLUTE RECEPTOR PROTEIN"/>
    <property type="match status" value="1"/>
</dbReference>
<protein>
    <submittedName>
        <fullName evidence="3">Uncharacterized protein</fullName>
    </submittedName>
</protein>
<feature type="chain" id="PRO_5045122854" evidence="2">
    <location>
        <begin position="35"/>
        <end position="152"/>
    </location>
</feature>
<keyword evidence="4" id="KW-1185">Reference proteome</keyword>
<proteinExistence type="predicted"/>
<reference evidence="4" key="1">
    <citation type="journal article" date="2019" name="Microbiol. Resour. Announc.">
        <title>Complete Genome Sequence of Halomonas olivaria, a Moderately Halophilic Bacterium Isolated from Olive Processing Effluents, Obtained by Nanopore Sequencing.</title>
        <authorList>
            <person name="Nagata S."/>
            <person name="Ii K.M."/>
            <person name="Tsukimi T."/>
            <person name="Miura M.C."/>
            <person name="Galipon J."/>
            <person name="Arakawa K."/>
        </authorList>
    </citation>
    <scope>NUCLEOTIDE SEQUENCE [LARGE SCALE GENOMIC DNA]</scope>
    <source>
        <strain evidence="4">TYRC17</strain>
    </source>
</reference>
<keyword evidence="1 2" id="KW-0732">Signal</keyword>
<dbReference type="Pfam" id="PF03480">
    <property type="entry name" value="DctP"/>
    <property type="match status" value="1"/>
</dbReference>
<organism evidence="3 4">
    <name type="scientific">Vreelandella olivaria</name>
    <dbReference type="NCBI Taxonomy" id="390919"/>
    <lineage>
        <taxon>Bacteria</taxon>
        <taxon>Pseudomonadati</taxon>
        <taxon>Pseudomonadota</taxon>
        <taxon>Gammaproteobacteria</taxon>
        <taxon>Oceanospirillales</taxon>
        <taxon>Halomonadaceae</taxon>
        <taxon>Vreelandella</taxon>
    </lineage>
</organism>
<evidence type="ECO:0000313" key="3">
    <source>
        <dbReference type="EMBL" id="BBI52643.1"/>
    </source>
</evidence>
<dbReference type="InterPro" id="IPR038404">
    <property type="entry name" value="TRAP_DctP_sf"/>
</dbReference>
<dbReference type="InterPro" id="IPR018389">
    <property type="entry name" value="DctP_fam"/>
</dbReference>
<dbReference type="PANTHER" id="PTHR33376">
    <property type="match status" value="1"/>
</dbReference>
<sequence>MKTVLKTVLKTDLNTKQWLYCVLAAIALSSPVYAADVEWRVPTSVPGGSPFYENFLERFADNAEMLTAGRVDIRPFGAGVIVPALQVYDAVKEGTVEAGHSTPSYLVNQNPINAIFAGFPGGMGSQAYINWIYEGAANKRCKKFALAKGCIH</sequence>
<dbReference type="Gene3D" id="3.40.190.170">
    <property type="entry name" value="Bacterial extracellular solute-binding protein, family 7"/>
    <property type="match status" value="1"/>
</dbReference>
<dbReference type="EMBL" id="AP019416">
    <property type="protein sequence ID" value="BBI52643.1"/>
    <property type="molecule type" value="Genomic_DNA"/>
</dbReference>